<organism evidence="2 3">
    <name type="scientific">Halotalea alkalilenta</name>
    <dbReference type="NCBI Taxonomy" id="376489"/>
    <lineage>
        <taxon>Bacteria</taxon>
        <taxon>Pseudomonadati</taxon>
        <taxon>Pseudomonadota</taxon>
        <taxon>Gammaproteobacteria</taxon>
        <taxon>Oceanospirillales</taxon>
        <taxon>Halomonadaceae</taxon>
        <taxon>Halotalea</taxon>
    </lineage>
</organism>
<evidence type="ECO:0000256" key="1">
    <source>
        <dbReference type="SAM" id="MobiDB-lite"/>
    </source>
</evidence>
<keyword evidence="3" id="KW-1185">Reference proteome</keyword>
<feature type="region of interest" description="Disordered" evidence="1">
    <location>
        <begin position="1"/>
        <end position="23"/>
    </location>
</feature>
<evidence type="ECO:0000313" key="2">
    <source>
        <dbReference type="EMBL" id="ANF58735.1"/>
    </source>
</evidence>
<dbReference type="AlphaFoldDB" id="A0A172YI78"/>
<dbReference type="EMBL" id="CP015243">
    <property type="protein sequence ID" value="ANF58735.1"/>
    <property type="molecule type" value="Genomic_DNA"/>
</dbReference>
<dbReference type="RefSeq" id="WP_064123590.1">
    <property type="nucleotide sequence ID" value="NZ_CP015243.1"/>
</dbReference>
<evidence type="ECO:0000313" key="3">
    <source>
        <dbReference type="Proteomes" id="UP000077875"/>
    </source>
</evidence>
<name>A0A172YI78_9GAMM</name>
<protein>
    <submittedName>
        <fullName evidence="2">Uncharacterized protein</fullName>
    </submittedName>
</protein>
<dbReference type="STRING" id="376489.A5892_15710"/>
<accession>A0A172YI78</accession>
<gene>
    <name evidence="2" type="ORF">A5892_15710</name>
</gene>
<sequence>MKIVEHGTSRLRSSGPRPATGELDEAALRLRGSEFVKAVERSRSHRAGSRSLRERIEGPGWPELDQAWGPSQGIELLRHVVDQVLPRFTDLDGETLALAQGVIEEEIEQRLQWLARQQEEVS</sequence>
<feature type="region of interest" description="Disordered" evidence="1">
    <location>
        <begin position="42"/>
        <end position="63"/>
    </location>
</feature>
<dbReference type="Proteomes" id="UP000077875">
    <property type="component" value="Chromosome"/>
</dbReference>
<proteinExistence type="predicted"/>
<dbReference type="KEGG" id="haa:A5892_15710"/>
<reference evidence="2 3" key="1">
    <citation type="submission" date="2016-04" db="EMBL/GenBank/DDBJ databases">
        <title>Complete Genome Sequence of Halotalea alkalilenta IHB B 13600.</title>
        <authorList>
            <person name="Swarnkar M.K."/>
            <person name="Sharma A."/>
            <person name="Kaushal K."/>
            <person name="Soni R."/>
            <person name="Rana S."/>
            <person name="Singh A.K."/>
            <person name="Gulati A."/>
        </authorList>
    </citation>
    <scope>NUCLEOTIDE SEQUENCE [LARGE SCALE GENOMIC DNA]</scope>
    <source>
        <strain evidence="2 3">IHB B 13600</strain>
    </source>
</reference>